<proteinExistence type="predicted"/>
<accession>A0A2I2F8S3</accession>
<keyword evidence="3" id="KW-1185">Reference proteome</keyword>
<sequence>MGSSEQMTVRSSGVVRSFGWTESLPGCLAMVCLITSHLFFQLVLSFRGYWVFWVVWLLLTGYLCLLYLWCIYLFTYHTQTCLHIFCWGFLLCHQTCSPAPVSLRDRKRYSLLRAWHTSSWNCPFFDYTD</sequence>
<dbReference type="GeneID" id="36520228"/>
<protein>
    <submittedName>
        <fullName evidence="2">Uncharacterized protein</fullName>
    </submittedName>
</protein>
<feature type="transmembrane region" description="Helical" evidence="1">
    <location>
        <begin position="51"/>
        <end position="76"/>
    </location>
</feature>
<feature type="transmembrane region" description="Helical" evidence="1">
    <location>
        <begin position="23"/>
        <end position="44"/>
    </location>
</feature>
<evidence type="ECO:0000256" key="1">
    <source>
        <dbReference type="SAM" id="Phobius"/>
    </source>
</evidence>
<keyword evidence="1" id="KW-0472">Membrane</keyword>
<dbReference type="AlphaFoldDB" id="A0A2I2F8S3"/>
<organism evidence="2 3">
    <name type="scientific">Aspergillus candidus</name>
    <dbReference type="NCBI Taxonomy" id="41067"/>
    <lineage>
        <taxon>Eukaryota</taxon>
        <taxon>Fungi</taxon>
        <taxon>Dikarya</taxon>
        <taxon>Ascomycota</taxon>
        <taxon>Pezizomycotina</taxon>
        <taxon>Eurotiomycetes</taxon>
        <taxon>Eurotiomycetidae</taxon>
        <taxon>Eurotiales</taxon>
        <taxon>Aspergillaceae</taxon>
        <taxon>Aspergillus</taxon>
        <taxon>Aspergillus subgen. Circumdati</taxon>
    </lineage>
</organism>
<dbReference type="EMBL" id="KZ559146">
    <property type="protein sequence ID" value="PLB37032.1"/>
    <property type="molecule type" value="Genomic_DNA"/>
</dbReference>
<dbReference type="RefSeq" id="XP_024671044.1">
    <property type="nucleotide sequence ID" value="XM_024813068.1"/>
</dbReference>
<keyword evidence="1" id="KW-1133">Transmembrane helix</keyword>
<reference evidence="2 3" key="1">
    <citation type="submission" date="2017-12" db="EMBL/GenBank/DDBJ databases">
        <authorList>
            <consortium name="DOE Joint Genome Institute"/>
            <person name="Haridas S."/>
            <person name="Kjaerbolling I."/>
            <person name="Vesth T.C."/>
            <person name="Frisvad J.C."/>
            <person name="Nybo J.L."/>
            <person name="Theobald S."/>
            <person name="Kuo A."/>
            <person name="Bowyer P."/>
            <person name="Matsuda Y."/>
            <person name="Mondo S."/>
            <person name="Lyhne E.K."/>
            <person name="Kogle M.E."/>
            <person name="Clum A."/>
            <person name="Lipzen A."/>
            <person name="Salamov A."/>
            <person name="Ngan C.Y."/>
            <person name="Daum C."/>
            <person name="Chiniquy J."/>
            <person name="Barry K."/>
            <person name="LaButti K."/>
            <person name="Simmons B.A."/>
            <person name="Magnuson J.K."/>
            <person name="Mortensen U.H."/>
            <person name="Larsen T.O."/>
            <person name="Grigoriev I.V."/>
            <person name="Baker S.E."/>
            <person name="Andersen M.R."/>
            <person name="Nordberg H.P."/>
            <person name="Cantor M.N."/>
            <person name="Hua S.X."/>
        </authorList>
    </citation>
    <scope>NUCLEOTIDE SEQUENCE [LARGE SCALE GENOMIC DNA]</scope>
    <source>
        <strain evidence="2 3">CBS 102.13</strain>
    </source>
</reference>
<evidence type="ECO:0000313" key="3">
    <source>
        <dbReference type="Proteomes" id="UP000234585"/>
    </source>
</evidence>
<evidence type="ECO:0000313" key="2">
    <source>
        <dbReference type="EMBL" id="PLB37032.1"/>
    </source>
</evidence>
<name>A0A2I2F8S3_ASPCN</name>
<keyword evidence="1" id="KW-0812">Transmembrane</keyword>
<gene>
    <name evidence="2" type="ORF">BDW47DRAFT_107712</name>
</gene>
<dbReference type="Proteomes" id="UP000234585">
    <property type="component" value="Unassembled WGS sequence"/>
</dbReference>